<dbReference type="SMART" id="SM00382">
    <property type="entry name" value="AAA"/>
    <property type="match status" value="1"/>
</dbReference>
<accession>A0A1D8GDQ3</accession>
<evidence type="ECO:0000256" key="3">
    <source>
        <dbReference type="ARBA" id="ARBA00022475"/>
    </source>
</evidence>
<dbReference type="Gene3D" id="3.40.50.300">
    <property type="entry name" value="P-loop containing nucleotide triphosphate hydrolases"/>
    <property type="match status" value="1"/>
</dbReference>
<keyword evidence="6" id="KW-0645">Protease</keyword>
<evidence type="ECO:0000256" key="1">
    <source>
        <dbReference type="ARBA" id="ARBA00004651"/>
    </source>
</evidence>
<gene>
    <name evidence="13" type="ORF">Gferi_05300</name>
</gene>
<dbReference type="GO" id="GO:0005886">
    <property type="term" value="C:plasma membrane"/>
    <property type="evidence" value="ECO:0007669"/>
    <property type="project" value="UniProtKB-SubCell"/>
</dbReference>
<feature type="transmembrane region" description="Helical" evidence="10">
    <location>
        <begin position="143"/>
        <end position="166"/>
    </location>
</feature>
<evidence type="ECO:0000313" key="13">
    <source>
        <dbReference type="EMBL" id="AOT69024.1"/>
    </source>
</evidence>
<dbReference type="AlphaFoldDB" id="A0A1D8GDQ3"/>
<sequence length="598" mass="66606">MAMPQVNSEKQHPFSVIRMVLKNTWKRLRRFYLLLILTALSLTLLELLPPMLLKRILDVHLKNGQMDQVWRAAFYYLAASIGSSLFTFAQTYLTTYIGQNILIDLRLLMAEHISKLPMNYYNKTPVGEIMSYMSSDVDSVNTLFSSGLIGGFSDLMKVFGIAAAMYLISPRLFFIALLAIPVIFIIANYFRKNILRAQMEIRKAVGKINAYLQELFNGIRVVKFYGKEGQYENKFQDPLREHLKSINYAAVFDAYFPCVTQIIRAITIAVIILLGAKTSSFDATVVTIGSLAAFADLVGRLLSPVEALSQEFQTIQQAMAGLKRITGFLGEEVEDKGELQYLDNRLSLEKNGAEIKIKDIRFGYAPDKEILKGVSLALGKGKKVAIIGRTGAGKTSLMNLIAGLYKPFAGEISISGMDPYRLRASDRRKLIGIVPQNAQIFEGTIKENITLRDEQIAQEEIEKAAKLVGLHEFIISLADGYDTPVGIQGIKLSFGQAQLIALARAVVSDPPVLLLDEPTSGMDALTERVIFNAFRAIGEKRTIVTISHRLSGIIDADEVYIMASGKIVQSGSPDKLAREKGWYSIFKELEDLGWRLDT</sequence>
<dbReference type="EMBL" id="CP017269">
    <property type="protein sequence ID" value="AOT69024.1"/>
    <property type="molecule type" value="Genomic_DNA"/>
</dbReference>
<evidence type="ECO:0000256" key="2">
    <source>
        <dbReference type="ARBA" id="ARBA00022448"/>
    </source>
</evidence>
<dbReference type="PROSITE" id="PS50929">
    <property type="entry name" value="ABC_TM1F"/>
    <property type="match status" value="1"/>
</dbReference>
<proteinExistence type="predicted"/>
<feature type="transmembrane region" description="Helical" evidence="10">
    <location>
        <begin position="172"/>
        <end position="190"/>
    </location>
</feature>
<dbReference type="Pfam" id="PF00005">
    <property type="entry name" value="ABC_tran"/>
    <property type="match status" value="1"/>
</dbReference>
<dbReference type="InterPro" id="IPR036640">
    <property type="entry name" value="ABC1_TM_sf"/>
</dbReference>
<evidence type="ECO:0008006" key="15">
    <source>
        <dbReference type="Google" id="ProtNLM"/>
    </source>
</evidence>
<dbReference type="PANTHER" id="PTHR43394">
    <property type="entry name" value="ATP-DEPENDENT PERMEASE MDL1, MITOCHONDRIAL"/>
    <property type="match status" value="1"/>
</dbReference>
<keyword evidence="7" id="KW-0067">ATP-binding</keyword>
<dbReference type="KEGG" id="gfe:Gferi_05300"/>
<evidence type="ECO:0000256" key="6">
    <source>
        <dbReference type="ARBA" id="ARBA00022807"/>
    </source>
</evidence>
<comment type="subcellular location">
    <subcellularLocation>
        <location evidence="1">Cell membrane</location>
        <topology evidence="1">Multi-pass membrane protein</topology>
    </subcellularLocation>
</comment>
<evidence type="ECO:0000256" key="10">
    <source>
        <dbReference type="SAM" id="Phobius"/>
    </source>
</evidence>
<dbReference type="InterPro" id="IPR039421">
    <property type="entry name" value="Type_1_exporter"/>
</dbReference>
<dbReference type="GO" id="GO:0008234">
    <property type="term" value="F:cysteine-type peptidase activity"/>
    <property type="evidence" value="ECO:0007669"/>
    <property type="project" value="UniProtKB-KW"/>
</dbReference>
<keyword evidence="14" id="KW-1185">Reference proteome</keyword>
<keyword evidence="3" id="KW-1003">Cell membrane</keyword>
<evidence type="ECO:0000256" key="5">
    <source>
        <dbReference type="ARBA" id="ARBA00022741"/>
    </source>
</evidence>
<keyword evidence="6" id="KW-0788">Thiol protease</keyword>
<dbReference type="InterPro" id="IPR027417">
    <property type="entry name" value="P-loop_NTPase"/>
</dbReference>
<evidence type="ECO:0000259" key="11">
    <source>
        <dbReference type="PROSITE" id="PS50893"/>
    </source>
</evidence>
<evidence type="ECO:0000259" key="12">
    <source>
        <dbReference type="PROSITE" id="PS50929"/>
    </source>
</evidence>
<dbReference type="PANTHER" id="PTHR43394:SF1">
    <property type="entry name" value="ATP-BINDING CASSETTE SUB-FAMILY B MEMBER 10, MITOCHONDRIAL"/>
    <property type="match status" value="1"/>
</dbReference>
<dbReference type="InterPro" id="IPR003593">
    <property type="entry name" value="AAA+_ATPase"/>
</dbReference>
<keyword evidence="2" id="KW-0813">Transport</keyword>
<dbReference type="Pfam" id="PF00664">
    <property type="entry name" value="ABC_membrane"/>
    <property type="match status" value="1"/>
</dbReference>
<evidence type="ECO:0000256" key="4">
    <source>
        <dbReference type="ARBA" id="ARBA00022692"/>
    </source>
</evidence>
<feature type="domain" description="ABC transmembrane type-1" evidence="12">
    <location>
        <begin position="33"/>
        <end position="317"/>
    </location>
</feature>
<dbReference type="Gene3D" id="1.20.1560.10">
    <property type="entry name" value="ABC transporter type 1, transmembrane domain"/>
    <property type="match status" value="1"/>
</dbReference>
<dbReference type="FunFam" id="3.40.50.300:FF:000299">
    <property type="entry name" value="ABC transporter ATP-binding protein/permease"/>
    <property type="match status" value="1"/>
</dbReference>
<keyword evidence="6" id="KW-0378">Hydrolase</keyword>
<evidence type="ECO:0000256" key="8">
    <source>
        <dbReference type="ARBA" id="ARBA00022989"/>
    </source>
</evidence>
<evidence type="ECO:0000256" key="7">
    <source>
        <dbReference type="ARBA" id="ARBA00022840"/>
    </source>
</evidence>
<dbReference type="GO" id="GO:0016887">
    <property type="term" value="F:ATP hydrolysis activity"/>
    <property type="evidence" value="ECO:0007669"/>
    <property type="project" value="InterPro"/>
</dbReference>
<dbReference type="InterPro" id="IPR003439">
    <property type="entry name" value="ABC_transporter-like_ATP-bd"/>
</dbReference>
<feature type="domain" description="ABC transporter" evidence="11">
    <location>
        <begin position="355"/>
        <end position="589"/>
    </location>
</feature>
<evidence type="ECO:0000256" key="9">
    <source>
        <dbReference type="ARBA" id="ARBA00023136"/>
    </source>
</evidence>
<organism evidence="13 14">
    <name type="scientific">Geosporobacter ferrireducens</name>
    <dbReference type="NCBI Taxonomy" id="1424294"/>
    <lineage>
        <taxon>Bacteria</taxon>
        <taxon>Bacillati</taxon>
        <taxon>Bacillota</taxon>
        <taxon>Clostridia</taxon>
        <taxon>Peptostreptococcales</taxon>
        <taxon>Thermotaleaceae</taxon>
        <taxon>Geosporobacter</taxon>
    </lineage>
</organism>
<dbReference type="InterPro" id="IPR017871">
    <property type="entry name" value="ABC_transporter-like_CS"/>
</dbReference>
<dbReference type="GO" id="GO:0005524">
    <property type="term" value="F:ATP binding"/>
    <property type="evidence" value="ECO:0007669"/>
    <property type="project" value="UniProtKB-KW"/>
</dbReference>
<dbReference type="SUPFAM" id="SSF90123">
    <property type="entry name" value="ABC transporter transmembrane region"/>
    <property type="match status" value="1"/>
</dbReference>
<name>A0A1D8GDQ3_9FIRM</name>
<keyword evidence="5" id="KW-0547">Nucleotide-binding</keyword>
<dbReference type="PROSITE" id="PS00211">
    <property type="entry name" value="ABC_TRANSPORTER_1"/>
    <property type="match status" value="1"/>
</dbReference>
<dbReference type="PROSITE" id="PS50893">
    <property type="entry name" value="ABC_TRANSPORTER_2"/>
    <property type="match status" value="1"/>
</dbReference>
<dbReference type="STRING" id="1424294.Gferi_05300"/>
<feature type="transmembrane region" description="Helical" evidence="10">
    <location>
        <begin position="31"/>
        <end position="53"/>
    </location>
</feature>
<protein>
    <recommendedName>
        <fullName evidence="15">ABC transporter</fullName>
    </recommendedName>
</protein>
<feature type="transmembrane region" description="Helical" evidence="10">
    <location>
        <begin position="73"/>
        <end position="93"/>
    </location>
</feature>
<dbReference type="OrthoDB" id="9770415at2"/>
<dbReference type="SUPFAM" id="SSF52540">
    <property type="entry name" value="P-loop containing nucleoside triphosphate hydrolases"/>
    <property type="match status" value="1"/>
</dbReference>
<keyword evidence="4 10" id="KW-0812">Transmembrane</keyword>
<dbReference type="Proteomes" id="UP000095743">
    <property type="component" value="Chromosome"/>
</dbReference>
<keyword evidence="8 10" id="KW-1133">Transmembrane helix</keyword>
<dbReference type="CDD" id="cd18544">
    <property type="entry name" value="ABC_6TM_TmrA_like"/>
    <property type="match status" value="1"/>
</dbReference>
<keyword evidence="9 10" id="KW-0472">Membrane</keyword>
<dbReference type="RefSeq" id="WP_069974590.1">
    <property type="nucleotide sequence ID" value="NZ_CP017269.1"/>
</dbReference>
<evidence type="ECO:0000313" key="14">
    <source>
        <dbReference type="Proteomes" id="UP000095743"/>
    </source>
</evidence>
<dbReference type="InterPro" id="IPR011527">
    <property type="entry name" value="ABC1_TM_dom"/>
</dbReference>
<reference evidence="13 14" key="1">
    <citation type="submission" date="2016-09" db="EMBL/GenBank/DDBJ databases">
        <title>Genomic analysis reveals versatility of anaerobic energy metabolism of Geosporobacter ferrireducens IRF9 of phylum Firmicutes.</title>
        <authorList>
            <person name="Kim S.-J."/>
        </authorList>
    </citation>
    <scope>NUCLEOTIDE SEQUENCE [LARGE SCALE GENOMIC DNA]</scope>
    <source>
        <strain evidence="13 14">IRF9</strain>
    </source>
</reference>
<dbReference type="GO" id="GO:0015421">
    <property type="term" value="F:ABC-type oligopeptide transporter activity"/>
    <property type="evidence" value="ECO:0007669"/>
    <property type="project" value="TreeGrafter"/>
</dbReference>